<dbReference type="InterPro" id="IPR011992">
    <property type="entry name" value="EF-hand-dom_pair"/>
</dbReference>
<dbReference type="PROSITE" id="PS50222">
    <property type="entry name" value="EF_HAND_2"/>
    <property type="match status" value="1"/>
</dbReference>
<dbReference type="CDD" id="cd00051">
    <property type="entry name" value="EFh"/>
    <property type="match status" value="1"/>
</dbReference>
<dbReference type="InterPro" id="IPR002048">
    <property type="entry name" value="EF_hand_dom"/>
</dbReference>
<dbReference type="GO" id="GO:0005509">
    <property type="term" value="F:calcium ion binding"/>
    <property type="evidence" value="ECO:0007669"/>
    <property type="project" value="InterPro"/>
</dbReference>
<dbReference type="AlphaFoldDB" id="A0A922LFQ5"/>
<dbReference type="RefSeq" id="XP_051065757.1">
    <property type="nucleotide sequence ID" value="XM_051217124.1"/>
</dbReference>
<dbReference type="GeneID" id="24592621"/>
<dbReference type="SMART" id="SM00054">
    <property type="entry name" value="EFh"/>
    <property type="match status" value="3"/>
</dbReference>
<evidence type="ECO:0000313" key="3">
    <source>
        <dbReference type="EMBL" id="KAH9581726.1"/>
    </source>
</evidence>
<sequence>MDNLYKYLNIYIYIYIFDSSSKFHSPFKHSYNNNNNRMTTDLPEVTGSPIWLRKMRTLFRRLDSCGHGYLMIDDLLDIGTTIFNIYPKMLSYKYDELVKTLVYLWYQVLCTHVSRQLATTININENTFIDNLLKAFHNDFYQYFNEKFIIPLFVAMDQDDDNYITSTEFQTLMIAWKSIPKDCEFIFRYYSDKNNKLNKENFQKIFIDYFMSDNINSNIIKLWGPLINYKRAEDYGTIDCGPVWEGKIRTMYRRLDINETMKLKCHDLLQIGQFLIQRAHLDRRRADAVMRAMLNIWVKFLAIDKNGEHLDEIREIEFVHNMREMINGEYRHEIDQFGWTFFKAIEIDNSGFISQASYRILQEAWHVGRDEAEGMFKILDSDKDGKISSDEFLTAWNEFFLSEDPHSPYRMFFGPVISRPTEAR</sequence>
<reference evidence="3" key="2">
    <citation type="journal article" date="2019" name="Gigascience">
        <title>High-quality Schistosoma haematobium genome achieved by single-molecule and long-range sequencing.</title>
        <authorList>
            <person name="Stroehlein A.J."/>
            <person name="Korhonen P.K."/>
            <person name="Chong T.M."/>
            <person name="Lim Y.L."/>
            <person name="Chan K.G."/>
            <person name="Webster B."/>
            <person name="Rollinson D."/>
            <person name="Brindley P.J."/>
            <person name="Gasser R.B."/>
            <person name="Young N.D."/>
        </authorList>
    </citation>
    <scope>NUCLEOTIDE SEQUENCE</scope>
</reference>
<comment type="caution">
    <text evidence="3">The sequence shown here is derived from an EMBL/GenBank/DDBJ whole genome shotgun (WGS) entry which is preliminary data.</text>
</comment>
<dbReference type="Proteomes" id="UP000471633">
    <property type="component" value="Unassembled WGS sequence"/>
</dbReference>
<dbReference type="PROSITE" id="PS00018">
    <property type="entry name" value="EF_HAND_1"/>
    <property type="match status" value="2"/>
</dbReference>
<dbReference type="EMBL" id="AMPZ03000006">
    <property type="protein sequence ID" value="KAH9581726.1"/>
    <property type="molecule type" value="Genomic_DNA"/>
</dbReference>
<dbReference type="CTD" id="24592621"/>
<dbReference type="InterPro" id="IPR018247">
    <property type="entry name" value="EF_Hand_1_Ca_BS"/>
</dbReference>
<evidence type="ECO:0000313" key="4">
    <source>
        <dbReference type="Proteomes" id="UP000471633"/>
    </source>
</evidence>
<proteinExistence type="predicted"/>
<organism evidence="3 4">
    <name type="scientific">Schistosoma haematobium</name>
    <name type="common">Blood fluke</name>
    <dbReference type="NCBI Taxonomy" id="6185"/>
    <lineage>
        <taxon>Eukaryota</taxon>
        <taxon>Metazoa</taxon>
        <taxon>Spiralia</taxon>
        <taxon>Lophotrochozoa</taxon>
        <taxon>Platyhelminthes</taxon>
        <taxon>Trematoda</taxon>
        <taxon>Digenea</taxon>
        <taxon>Strigeidida</taxon>
        <taxon>Schistosomatoidea</taxon>
        <taxon>Schistosomatidae</taxon>
        <taxon>Schistosoma</taxon>
    </lineage>
</organism>
<feature type="domain" description="EF-hand" evidence="2">
    <location>
        <begin position="367"/>
        <end position="402"/>
    </location>
</feature>
<dbReference type="KEGG" id="shx:MS3_00008780"/>
<protein>
    <recommendedName>
        <fullName evidence="2">EF-hand domain-containing protein</fullName>
    </recommendedName>
</protein>
<evidence type="ECO:0000259" key="2">
    <source>
        <dbReference type="PROSITE" id="PS50222"/>
    </source>
</evidence>
<name>A0A922LFQ5_SCHHA</name>
<dbReference type="Gene3D" id="1.10.238.10">
    <property type="entry name" value="EF-hand"/>
    <property type="match status" value="2"/>
</dbReference>
<keyword evidence="1" id="KW-0106">Calcium</keyword>
<dbReference type="Pfam" id="PF13202">
    <property type="entry name" value="EF-hand_5"/>
    <property type="match status" value="1"/>
</dbReference>
<reference evidence="3" key="3">
    <citation type="submission" date="2021-06" db="EMBL/GenBank/DDBJ databases">
        <title>Chromosome-level genome assembly for S. haematobium.</title>
        <authorList>
            <person name="Stroehlein A.J."/>
        </authorList>
    </citation>
    <scope>NUCLEOTIDE SEQUENCE</scope>
</reference>
<dbReference type="SUPFAM" id="SSF47473">
    <property type="entry name" value="EF-hand"/>
    <property type="match status" value="2"/>
</dbReference>
<accession>A0A922LFQ5</accession>
<reference evidence="3" key="4">
    <citation type="journal article" date="2022" name="PLoS Pathog.">
        <title>Chromosome-level genome of Schistosoma haematobium underpins genome-wide explorations of molecular variation.</title>
        <authorList>
            <person name="Stroehlein A.J."/>
            <person name="Korhonen P.K."/>
            <person name="Lee V.V."/>
            <person name="Ralph S.A."/>
            <person name="Mentink-Kane M."/>
            <person name="You H."/>
            <person name="McManus D.P."/>
            <person name="Tchuente L.T."/>
            <person name="Stothard J.R."/>
            <person name="Kaur P."/>
            <person name="Dudchenko O."/>
            <person name="Aiden E.L."/>
            <person name="Yang B."/>
            <person name="Yang H."/>
            <person name="Emery A.M."/>
            <person name="Webster B.L."/>
            <person name="Brindley P.J."/>
            <person name="Rollinson D."/>
            <person name="Chang B.C.H."/>
            <person name="Gasser R.B."/>
            <person name="Young N.D."/>
        </authorList>
    </citation>
    <scope>NUCLEOTIDE SEQUENCE</scope>
</reference>
<keyword evidence="4" id="KW-1185">Reference proteome</keyword>
<dbReference type="Pfam" id="PF00036">
    <property type="entry name" value="EF-hand_1"/>
    <property type="match status" value="1"/>
</dbReference>
<evidence type="ECO:0000256" key="1">
    <source>
        <dbReference type="ARBA" id="ARBA00022837"/>
    </source>
</evidence>
<reference evidence="3" key="1">
    <citation type="journal article" date="2012" name="Nat. Genet.">
        <title>Whole-genome sequence of Schistosoma haematobium.</title>
        <authorList>
            <person name="Young N.D."/>
            <person name="Jex A.R."/>
            <person name="Li B."/>
            <person name="Liu S."/>
            <person name="Yang L."/>
            <person name="Xiong Z."/>
            <person name="Li Y."/>
            <person name="Cantacessi C."/>
            <person name="Hall R.S."/>
            <person name="Xu X."/>
            <person name="Chen F."/>
            <person name="Wu X."/>
            <person name="Zerlotini A."/>
            <person name="Oliveira G."/>
            <person name="Hofmann A."/>
            <person name="Zhang G."/>
            <person name="Fang X."/>
            <person name="Kang Y."/>
            <person name="Campbell B.E."/>
            <person name="Loukas A."/>
            <person name="Ranganathan S."/>
            <person name="Rollinson D."/>
            <person name="Rinaldi G."/>
            <person name="Brindley P.J."/>
            <person name="Yang H."/>
            <person name="Wang J."/>
            <person name="Wang J."/>
            <person name="Gasser R.B."/>
        </authorList>
    </citation>
    <scope>NUCLEOTIDE SEQUENCE</scope>
</reference>
<gene>
    <name evidence="3" type="ORF">MS3_00008780</name>
</gene>